<keyword evidence="3" id="KW-1185">Reference proteome</keyword>
<dbReference type="STRING" id="1280514.AXFE_29080"/>
<feature type="domain" description="DinB-like" evidence="1">
    <location>
        <begin position="44"/>
        <end position="168"/>
    </location>
</feature>
<protein>
    <recommendedName>
        <fullName evidence="1">DinB-like domain-containing protein</fullName>
    </recommendedName>
</protein>
<dbReference type="AlphaFoldDB" id="A0A0D8HEA7"/>
<dbReference type="PATRIC" id="fig|1280514.3.peg.3842"/>
<dbReference type="RefSeq" id="WP_052606590.1">
    <property type="nucleotide sequence ID" value="NZ_JXYS01000091.1"/>
</dbReference>
<proteinExistence type="predicted"/>
<dbReference type="Pfam" id="PF12867">
    <property type="entry name" value="DinB_2"/>
    <property type="match status" value="1"/>
</dbReference>
<evidence type="ECO:0000313" key="3">
    <source>
        <dbReference type="Proteomes" id="UP000032360"/>
    </source>
</evidence>
<evidence type="ECO:0000313" key="2">
    <source>
        <dbReference type="EMBL" id="KJF16268.1"/>
    </source>
</evidence>
<evidence type="ECO:0000259" key="1">
    <source>
        <dbReference type="Pfam" id="PF12867"/>
    </source>
</evidence>
<reference evidence="2 3" key="1">
    <citation type="submission" date="2015-01" db="EMBL/GenBank/DDBJ databases">
        <title>Draft genome of the acidophilic iron oxidizer Acidithrix ferrooxidans strain Py-F3.</title>
        <authorList>
            <person name="Poehlein A."/>
            <person name="Eisen S."/>
            <person name="Schloemann M."/>
            <person name="Johnson B.D."/>
            <person name="Daniel R."/>
            <person name="Muehling M."/>
        </authorList>
    </citation>
    <scope>NUCLEOTIDE SEQUENCE [LARGE SCALE GENOMIC DNA]</scope>
    <source>
        <strain evidence="2 3">Py-F3</strain>
    </source>
</reference>
<dbReference type="InterPro" id="IPR034660">
    <property type="entry name" value="DinB/YfiT-like"/>
</dbReference>
<dbReference type="Proteomes" id="UP000032360">
    <property type="component" value="Unassembled WGS sequence"/>
</dbReference>
<sequence>MTMIPADTKDWTWVLERPCSECGFDPKSYNRSGFSGAIASNAAQWSKELSKPQVGIRESPHRWSTLEYGCHVRDVYEIFNERLELMLSQTKPTFANWDQDKAAIDGRYGDSDPDAVVFDLGVSANKLARRIETLEVSDWEREGLRSNGSLFTVESIIRYLLHDVVHHIWDVTHNEKEII</sequence>
<comment type="caution">
    <text evidence="2">The sequence shown here is derived from an EMBL/GenBank/DDBJ whole genome shotgun (WGS) entry which is preliminary data.</text>
</comment>
<dbReference type="SUPFAM" id="SSF109854">
    <property type="entry name" value="DinB/YfiT-like putative metalloenzymes"/>
    <property type="match status" value="1"/>
</dbReference>
<dbReference type="OrthoDB" id="3376896at2"/>
<organism evidence="2 3">
    <name type="scientific">Acidithrix ferrooxidans</name>
    <dbReference type="NCBI Taxonomy" id="1280514"/>
    <lineage>
        <taxon>Bacteria</taxon>
        <taxon>Bacillati</taxon>
        <taxon>Actinomycetota</taxon>
        <taxon>Acidimicrobiia</taxon>
        <taxon>Acidimicrobiales</taxon>
        <taxon>Acidimicrobiaceae</taxon>
        <taxon>Acidithrix</taxon>
    </lineage>
</organism>
<dbReference type="Gene3D" id="1.20.120.450">
    <property type="entry name" value="dinb family like domain"/>
    <property type="match status" value="1"/>
</dbReference>
<gene>
    <name evidence="2" type="ORF">AXFE_29080</name>
</gene>
<dbReference type="InterPro" id="IPR024775">
    <property type="entry name" value="DinB-like"/>
</dbReference>
<name>A0A0D8HEA7_9ACTN</name>
<dbReference type="EMBL" id="JXYS01000091">
    <property type="protein sequence ID" value="KJF16268.1"/>
    <property type="molecule type" value="Genomic_DNA"/>
</dbReference>
<accession>A0A0D8HEA7</accession>